<feature type="transmembrane region" description="Helical" evidence="2">
    <location>
        <begin position="348"/>
        <end position="371"/>
    </location>
</feature>
<evidence type="ECO:0000313" key="4">
    <source>
        <dbReference type="Proteomes" id="UP000030002"/>
    </source>
</evidence>
<accession>A0A0A0J7A2</accession>
<evidence type="ECO:0000313" key="3">
    <source>
        <dbReference type="EMBL" id="KGN33018.1"/>
    </source>
</evidence>
<protein>
    <submittedName>
        <fullName evidence="3">Uncharacterized protein</fullName>
    </submittedName>
</protein>
<keyword evidence="2" id="KW-0812">Transmembrane</keyword>
<proteinExistence type="predicted"/>
<sequence>MDLLRGVRPSDDADGERMPRASWLPDPARDVLIGVVTGLLSLLVVLVPTVLGWMLDPRPAASFAEPLGAGASLWLLVQGAHLGSGAMVIAFLPLVLGALAVWGAARGASRALATADVDDAWWADLLPRSVAGVAVRWWIGYAVAVGLASALTLAGSLPLRWPSLAAPLVAVPGLALIVALRRLAREAEIIGPRLEARVLPDVVRRAARPALRGLIVVLGVALSIVLAAIALKWDSVTNLQSEIGGGVLGGVLLVAVQAASLPNLALWVVGLLAGPGFSVVDGAHTSVAGTTSGLMPLVPVFGAMPQPGTYPWPVRLLVLVPVLIGAFIGRRSLTSVARLSSLRTKASVAAVACVLVAGAVGVLDAIGGGSLGAYRLGDIGTPALWTSVVLGAELLVGALAVVAWDAWRLRR</sequence>
<name>A0A0A0J7A2_9MICO</name>
<dbReference type="Proteomes" id="UP000030002">
    <property type="component" value="Unassembled WGS sequence"/>
</dbReference>
<keyword evidence="4" id="KW-1185">Reference proteome</keyword>
<evidence type="ECO:0000256" key="1">
    <source>
        <dbReference type="SAM" id="MobiDB-lite"/>
    </source>
</evidence>
<feature type="transmembrane region" description="Helical" evidence="2">
    <location>
        <begin position="138"/>
        <end position="158"/>
    </location>
</feature>
<reference evidence="3 4" key="1">
    <citation type="submission" date="2013-08" db="EMBL/GenBank/DDBJ databases">
        <title>The genome sequence of Knoellia sinensis.</title>
        <authorList>
            <person name="Zhu W."/>
            <person name="Wang G."/>
        </authorList>
    </citation>
    <scope>NUCLEOTIDE SEQUENCE [LARGE SCALE GENOMIC DNA]</scope>
    <source>
        <strain evidence="3 4">KCTC 19936</strain>
    </source>
</reference>
<feature type="transmembrane region" description="Helical" evidence="2">
    <location>
        <begin position="213"/>
        <end position="231"/>
    </location>
</feature>
<feature type="compositionally biased region" description="Basic and acidic residues" evidence="1">
    <location>
        <begin position="8"/>
        <end position="19"/>
    </location>
</feature>
<dbReference type="STRING" id="1385520.N802_16090"/>
<keyword evidence="2" id="KW-1133">Transmembrane helix</keyword>
<feature type="transmembrane region" description="Helical" evidence="2">
    <location>
        <begin position="310"/>
        <end position="328"/>
    </location>
</feature>
<dbReference type="Pfam" id="PF19877">
    <property type="entry name" value="DUF6350"/>
    <property type="match status" value="1"/>
</dbReference>
<dbReference type="eggNOG" id="ENOG5033EIZ">
    <property type="taxonomic scope" value="Bacteria"/>
</dbReference>
<feature type="transmembrane region" description="Helical" evidence="2">
    <location>
        <begin position="383"/>
        <end position="407"/>
    </location>
</feature>
<feature type="transmembrane region" description="Helical" evidence="2">
    <location>
        <begin position="285"/>
        <end position="304"/>
    </location>
</feature>
<dbReference type="EMBL" id="AVPJ01000005">
    <property type="protein sequence ID" value="KGN33018.1"/>
    <property type="molecule type" value="Genomic_DNA"/>
</dbReference>
<feature type="transmembrane region" description="Helical" evidence="2">
    <location>
        <begin position="31"/>
        <end position="55"/>
    </location>
</feature>
<evidence type="ECO:0000256" key="2">
    <source>
        <dbReference type="SAM" id="Phobius"/>
    </source>
</evidence>
<feature type="transmembrane region" description="Helical" evidence="2">
    <location>
        <begin position="251"/>
        <end position="273"/>
    </location>
</feature>
<organism evidence="3 4">
    <name type="scientific">Knoellia sinensis KCTC 19936</name>
    <dbReference type="NCBI Taxonomy" id="1385520"/>
    <lineage>
        <taxon>Bacteria</taxon>
        <taxon>Bacillati</taxon>
        <taxon>Actinomycetota</taxon>
        <taxon>Actinomycetes</taxon>
        <taxon>Micrococcales</taxon>
        <taxon>Intrasporangiaceae</taxon>
        <taxon>Knoellia</taxon>
    </lineage>
</organism>
<keyword evidence="2" id="KW-0472">Membrane</keyword>
<dbReference type="InterPro" id="IPR045931">
    <property type="entry name" value="DUF6350"/>
</dbReference>
<dbReference type="AlphaFoldDB" id="A0A0A0J7A2"/>
<gene>
    <name evidence="3" type="ORF">N802_16090</name>
</gene>
<comment type="caution">
    <text evidence="3">The sequence shown here is derived from an EMBL/GenBank/DDBJ whole genome shotgun (WGS) entry which is preliminary data.</text>
</comment>
<feature type="transmembrane region" description="Helical" evidence="2">
    <location>
        <begin position="164"/>
        <end position="184"/>
    </location>
</feature>
<feature type="region of interest" description="Disordered" evidence="1">
    <location>
        <begin position="1"/>
        <end position="21"/>
    </location>
</feature>
<feature type="transmembrane region" description="Helical" evidence="2">
    <location>
        <begin position="75"/>
        <end position="102"/>
    </location>
</feature>